<comment type="caution">
    <text evidence="2">The sequence shown here is derived from an EMBL/GenBank/DDBJ whole genome shotgun (WGS) entry which is preliminary data.</text>
</comment>
<dbReference type="Proteomes" id="UP000623467">
    <property type="component" value="Unassembled WGS sequence"/>
</dbReference>
<sequence length="654" mass="72694">MPSARLSTESTPVEAPLQQRPKSPHSDTDAAPAEHPLERGVAERESNGWQTLISYISGGQGGSGGGGGLHGGAGGTGEGTTLNYDIKAERIIMKTFNSPEATPSDFIRIPLGNIDLRNEIQVDAATGAVWRHREQKRTTVRRMYSARVIGHNEPMTVALYQGHNAEEEWKRDLTRHSGLRHPHILQIYASASSSGMHAVVFHDGATTIAIIHLELVEFNNDIDFVPWGQFFDSFRHSAILTAYILWYMTVDWSNAYNYYMRNVTMQGLVRYSIIACSTTPAKTGGFDAGARLLPGPPERSPPRSVLSLHSPNQESLVIASLGYPEWYHLCESYLRQGRSNSVSARAESYKTNGLGGTDGVLNSGERMTVPDVFGRVLSLSTTISAAPWLAQANYLFSQLKIVSNDEDYRLVTRVEFSLNISETRDRAIYLFVHRKISSLVQRRPLSDEEASSLGFPPITQKTEVYSKSWDETVYAGLRKFDECKGFDLDSQDLAKELGHPLYEVCVPTSVATKWNFAVDRDDESNHLGTYLEDKYLIDGEMESNSHLASSCVEVLTMDNENFIEEFSSDESDCSNSYPEDGVREIESNPSSCNQELTVENEDSLRNLPSHETIVAPYYSTGELAELVKFGLIVVLGLMTLYEYAGALSRYHCCL</sequence>
<gene>
    <name evidence="2" type="ORF">MSAN_01102600</name>
</gene>
<evidence type="ECO:0000313" key="3">
    <source>
        <dbReference type="Proteomes" id="UP000623467"/>
    </source>
</evidence>
<feature type="compositionally biased region" description="Polar residues" evidence="1">
    <location>
        <begin position="1"/>
        <end position="11"/>
    </location>
</feature>
<dbReference type="AlphaFoldDB" id="A0A8H6YT64"/>
<feature type="region of interest" description="Disordered" evidence="1">
    <location>
        <begin position="1"/>
        <end position="34"/>
    </location>
</feature>
<accession>A0A8H6YT64</accession>
<dbReference type="OrthoDB" id="258495at2759"/>
<evidence type="ECO:0000256" key="1">
    <source>
        <dbReference type="SAM" id="MobiDB-lite"/>
    </source>
</evidence>
<name>A0A8H6YT64_9AGAR</name>
<dbReference type="EMBL" id="JACAZH010000007">
    <property type="protein sequence ID" value="KAF7364417.1"/>
    <property type="molecule type" value="Genomic_DNA"/>
</dbReference>
<organism evidence="2 3">
    <name type="scientific">Mycena sanguinolenta</name>
    <dbReference type="NCBI Taxonomy" id="230812"/>
    <lineage>
        <taxon>Eukaryota</taxon>
        <taxon>Fungi</taxon>
        <taxon>Dikarya</taxon>
        <taxon>Basidiomycota</taxon>
        <taxon>Agaricomycotina</taxon>
        <taxon>Agaricomycetes</taxon>
        <taxon>Agaricomycetidae</taxon>
        <taxon>Agaricales</taxon>
        <taxon>Marasmiineae</taxon>
        <taxon>Mycenaceae</taxon>
        <taxon>Mycena</taxon>
    </lineage>
</organism>
<reference evidence="2" key="1">
    <citation type="submission" date="2020-05" db="EMBL/GenBank/DDBJ databases">
        <title>Mycena genomes resolve the evolution of fungal bioluminescence.</title>
        <authorList>
            <person name="Tsai I.J."/>
        </authorList>
    </citation>
    <scope>NUCLEOTIDE SEQUENCE</scope>
    <source>
        <strain evidence="2">160909Yilan</strain>
    </source>
</reference>
<protein>
    <submittedName>
        <fullName evidence="2">Uncharacterized protein</fullName>
    </submittedName>
</protein>
<keyword evidence="3" id="KW-1185">Reference proteome</keyword>
<evidence type="ECO:0000313" key="2">
    <source>
        <dbReference type="EMBL" id="KAF7364417.1"/>
    </source>
</evidence>
<proteinExistence type="predicted"/>